<dbReference type="Pfam" id="PF00122">
    <property type="entry name" value="E1-E2_ATPase"/>
    <property type="match status" value="1"/>
</dbReference>
<dbReference type="NCBIfam" id="TIGR01525">
    <property type="entry name" value="ATPase-IB_hvy"/>
    <property type="match status" value="1"/>
</dbReference>
<feature type="transmembrane region" description="Helical" evidence="11">
    <location>
        <begin position="562"/>
        <end position="578"/>
    </location>
</feature>
<evidence type="ECO:0000256" key="11">
    <source>
        <dbReference type="RuleBase" id="RU362081"/>
    </source>
</evidence>
<name>A0A926DR07_9FIRM</name>
<dbReference type="InterPro" id="IPR051014">
    <property type="entry name" value="Cation_Transport_ATPase_IB"/>
</dbReference>
<dbReference type="NCBIfam" id="TIGR01494">
    <property type="entry name" value="ATPase_P-type"/>
    <property type="match status" value="1"/>
</dbReference>
<comment type="catalytic activity">
    <reaction evidence="10">
        <text>Cd(2+)(in) + ATP + H2O = Cd(2+)(out) + ADP + phosphate + H(+)</text>
        <dbReference type="Rhea" id="RHEA:12132"/>
        <dbReference type="ChEBI" id="CHEBI:15377"/>
        <dbReference type="ChEBI" id="CHEBI:15378"/>
        <dbReference type="ChEBI" id="CHEBI:30616"/>
        <dbReference type="ChEBI" id="CHEBI:43474"/>
        <dbReference type="ChEBI" id="CHEBI:48775"/>
        <dbReference type="ChEBI" id="CHEBI:456216"/>
        <dbReference type="EC" id="7.2.2.21"/>
    </reaction>
</comment>
<evidence type="ECO:0000256" key="5">
    <source>
        <dbReference type="ARBA" id="ARBA00022723"/>
    </source>
</evidence>
<dbReference type="GO" id="GO:0016887">
    <property type="term" value="F:ATP hydrolysis activity"/>
    <property type="evidence" value="ECO:0007669"/>
    <property type="project" value="InterPro"/>
</dbReference>
<organism evidence="13 14">
    <name type="scientific">Congzhengia minquanensis</name>
    <dbReference type="NCBI Taxonomy" id="2763657"/>
    <lineage>
        <taxon>Bacteria</taxon>
        <taxon>Bacillati</taxon>
        <taxon>Bacillota</taxon>
        <taxon>Clostridia</taxon>
        <taxon>Eubacteriales</taxon>
        <taxon>Oscillospiraceae</taxon>
        <taxon>Congzhengia</taxon>
    </lineage>
</organism>
<dbReference type="PANTHER" id="PTHR48085:SF5">
    <property type="entry name" value="CADMIUM_ZINC-TRANSPORTING ATPASE HMA4-RELATED"/>
    <property type="match status" value="1"/>
</dbReference>
<keyword evidence="11" id="KW-0547">Nucleotide-binding</keyword>
<keyword evidence="11" id="KW-0067">ATP-binding</keyword>
<feature type="transmembrane region" description="Helical" evidence="11">
    <location>
        <begin position="258"/>
        <end position="283"/>
    </location>
</feature>
<evidence type="ECO:0000313" key="14">
    <source>
        <dbReference type="Proteomes" id="UP000611762"/>
    </source>
</evidence>
<dbReference type="SUPFAM" id="SSF81665">
    <property type="entry name" value="Calcium ATPase, transmembrane domain M"/>
    <property type="match status" value="1"/>
</dbReference>
<evidence type="ECO:0000313" key="13">
    <source>
        <dbReference type="EMBL" id="MBC8541725.1"/>
    </source>
</evidence>
<dbReference type="Gene3D" id="3.40.1110.10">
    <property type="entry name" value="Calcium-transporting ATPase, cytoplasmic domain N"/>
    <property type="match status" value="1"/>
</dbReference>
<proteinExistence type="inferred from homology"/>
<protein>
    <recommendedName>
        <fullName evidence="9">Cd(2+)-exporting ATPase</fullName>
        <ecNumber evidence="9">7.2.2.21</ecNumber>
    </recommendedName>
</protein>
<feature type="transmembrane region" description="Helical" evidence="11">
    <location>
        <begin position="225"/>
        <end position="246"/>
    </location>
</feature>
<sequence length="612" mass="64957">MTKKQKRLLGKIIIALALFIPSLFVQNVPVKFALTALAFFVCGGEVVLRAAKNIARGNMLDENFLMSIATIGAFCIGEFSEGAAVIMFYQVGELFQSLAVSKSRKSISDLMDICPEHANVLREGEFVSVDPSEVLVGDMILIKPGEKIPVDCCVIEGQSDIDTRAITGETALAPAGEGDKLISGSVNLNGVLKARALCEFQNSAVSKILELVEATSERKSQYESFIHRFAVIYTPVVVACAVLLAIVPPVLGGGFTMWLARALTFLVVSCPCALVISVPLSFFGGLGRASSMGILIKGSNYLEALKKCRAIVFDKTGTLTSGGFFVTEVNPEVTQKEALLKIAASAESFSNHPVSAAVKEAYAGELLQAEDVAELAGRGVSAKINGKQVLAGNKKLMEEYKIEYKESSAVGTVIYVAQDGQFLGSIAVADKVKDNAKELIQRLNDLGIHKTVMLTGDRENAAKAAAEEIGISEYHAELLPQDKVALMSKIISETNGKVIFVGDGINDAPVLAMADVAISMGALGSDAAIEASDIVLTDDNLMKIPAAIKLAGKTVAIVKQNVVLAIGVKFAVLILSAFGFANMWAAVFADVGVAVIAILNAMRIMNKRLTKL</sequence>
<accession>A0A926DR07</accession>
<dbReference type="InterPro" id="IPR027256">
    <property type="entry name" value="P-typ_ATPase_IB"/>
</dbReference>
<dbReference type="SFLD" id="SFLDS00003">
    <property type="entry name" value="Haloacid_Dehalogenase"/>
    <property type="match status" value="1"/>
</dbReference>
<dbReference type="PRINTS" id="PR00119">
    <property type="entry name" value="CATATPASE"/>
</dbReference>
<dbReference type="InterPro" id="IPR044492">
    <property type="entry name" value="P_typ_ATPase_HD_dom"/>
</dbReference>
<evidence type="ECO:0000256" key="9">
    <source>
        <dbReference type="ARBA" id="ARBA00039103"/>
    </source>
</evidence>
<dbReference type="EMBL" id="JACRSU010000005">
    <property type="protein sequence ID" value="MBC8541725.1"/>
    <property type="molecule type" value="Genomic_DNA"/>
</dbReference>
<dbReference type="RefSeq" id="WP_249313741.1">
    <property type="nucleotide sequence ID" value="NZ_JACRSU010000005.1"/>
</dbReference>
<dbReference type="GO" id="GO:0005524">
    <property type="term" value="F:ATP binding"/>
    <property type="evidence" value="ECO:0007669"/>
    <property type="project" value="UniProtKB-UniRule"/>
</dbReference>
<dbReference type="EC" id="7.2.2.21" evidence="9"/>
<evidence type="ECO:0000256" key="4">
    <source>
        <dbReference type="ARBA" id="ARBA00022692"/>
    </source>
</evidence>
<evidence type="ECO:0000256" key="6">
    <source>
        <dbReference type="ARBA" id="ARBA00022967"/>
    </source>
</evidence>
<dbReference type="PROSITE" id="PS00154">
    <property type="entry name" value="ATPASE_E1_E2"/>
    <property type="match status" value="1"/>
</dbReference>
<evidence type="ECO:0000256" key="2">
    <source>
        <dbReference type="ARBA" id="ARBA00006024"/>
    </source>
</evidence>
<keyword evidence="14" id="KW-1185">Reference proteome</keyword>
<feature type="transmembrane region" description="Helical" evidence="11">
    <location>
        <begin position="32"/>
        <end position="51"/>
    </location>
</feature>
<keyword evidence="7 11" id="KW-1133">Transmembrane helix</keyword>
<feature type="transmembrane region" description="Helical" evidence="11">
    <location>
        <begin position="584"/>
        <end position="602"/>
    </location>
</feature>
<dbReference type="AlphaFoldDB" id="A0A926DR07"/>
<keyword evidence="4 11" id="KW-0812">Transmembrane</keyword>
<dbReference type="NCBIfam" id="TIGR01512">
    <property type="entry name" value="ATPase-IB2_Cd"/>
    <property type="match status" value="1"/>
</dbReference>
<dbReference type="InterPro" id="IPR023298">
    <property type="entry name" value="ATPase_P-typ_TM_dom_sf"/>
</dbReference>
<dbReference type="Gene3D" id="3.40.50.1000">
    <property type="entry name" value="HAD superfamily/HAD-like"/>
    <property type="match status" value="1"/>
</dbReference>
<keyword evidence="5 11" id="KW-0479">Metal-binding</keyword>
<dbReference type="SFLD" id="SFLDF00027">
    <property type="entry name" value="p-type_atpase"/>
    <property type="match status" value="1"/>
</dbReference>
<evidence type="ECO:0000256" key="3">
    <source>
        <dbReference type="ARBA" id="ARBA00022539"/>
    </source>
</evidence>
<comment type="similarity">
    <text evidence="2 11">Belongs to the cation transport ATPase (P-type) (TC 3.A.3) family. Type IB subfamily.</text>
</comment>
<evidence type="ECO:0000256" key="1">
    <source>
        <dbReference type="ARBA" id="ARBA00004141"/>
    </source>
</evidence>
<reference evidence="13" key="1">
    <citation type="submission" date="2020-08" db="EMBL/GenBank/DDBJ databases">
        <title>Genome public.</title>
        <authorList>
            <person name="Liu C."/>
            <person name="Sun Q."/>
        </authorList>
    </citation>
    <scope>NUCLEOTIDE SEQUENCE</scope>
    <source>
        <strain evidence="13">H8</strain>
    </source>
</reference>
<dbReference type="GO" id="GO:0008551">
    <property type="term" value="F:P-type cadmium transporter activity"/>
    <property type="evidence" value="ECO:0007669"/>
    <property type="project" value="UniProtKB-EC"/>
</dbReference>
<dbReference type="SUPFAM" id="SSF81653">
    <property type="entry name" value="Calcium ATPase, transduction domain A"/>
    <property type="match status" value="1"/>
</dbReference>
<dbReference type="InterPro" id="IPR001757">
    <property type="entry name" value="P_typ_ATPase"/>
</dbReference>
<dbReference type="Proteomes" id="UP000611762">
    <property type="component" value="Unassembled WGS sequence"/>
</dbReference>
<dbReference type="InterPro" id="IPR023214">
    <property type="entry name" value="HAD_sf"/>
</dbReference>
<evidence type="ECO:0000256" key="7">
    <source>
        <dbReference type="ARBA" id="ARBA00022989"/>
    </source>
</evidence>
<feature type="transmembrane region" description="Helical" evidence="11">
    <location>
        <begin position="7"/>
        <end position="26"/>
    </location>
</feature>
<dbReference type="Gene3D" id="2.70.150.10">
    <property type="entry name" value="Calcium-transporting ATPase, cytoplasmic transduction domain A"/>
    <property type="match status" value="1"/>
</dbReference>
<keyword evidence="8 11" id="KW-0472">Membrane</keyword>
<dbReference type="PANTHER" id="PTHR48085">
    <property type="entry name" value="CADMIUM/ZINC-TRANSPORTING ATPASE HMA2-RELATED"/>
    <property type="match status" value="1"/>
</dbReference>
<evidence type="ECO:0000256" key="10">
    <source>
        <dbReference type="ARBA" id="ARBA00049338"/>
    </source>
</evidence>
<keyword evidence="11" id="KW-1003">Cell membrane</keyword>
<dbReference type="SFLD" id="SFLDG00002">
    <property type="entry name" value="C1.7:_P-type_atpase_like"/>
    <property type="match status" value="1"/>
</dbReference>
<dbReference type="SUPFAM" id="SSF56784">
    <property type="entry name" value="HAD-like"/>
    <property type="match status" value="1"/>
</dbReference>
<dbReference type="Pfam" id="PF00702">
    <property type="entry name" value="Hydrolase"/>
    <property type="match status" value="1"/>
</dbReference>
<dbReference type="InterPro" id="IPR008250">
    <property type="entry name" value="ATPase_P-typ_transduc_dom_A_sf"/>
</dbReference>
<comment type="subcellular location">
    <subcellularLocation>
        <location evidence="11">Cell membrane</location>
    </subcellularLocation>
    <subcellularLocation>
        <location evidence="1">Membrane</location>
        <topology evidence="1">Multi-pass membrane protein</topology>
    </subcellularLocation>
</comment>
<keyword evidence="3" id="KW-0104">Cadmium</keyword>
<dbReference type="InterPro" id="IPR036412">
    <property type="entry name" value="HAD-like_sf"/>
</dbReference>
<comment type="caution">
    <text evidence="13">The sequence shown here is derived from an EMBL/GenBank/DDBJ whole genome shotgun (WGS) entry which is preliminary data.</text>
</comment>
<dbReference type="GO" id="GO:0046872">
    <property type="term" value="F:metal ion binding"/>
    <property type="evidence" value="ECO:0007669"/>
    <property type="project" value="UniProtKB-KW"/>
</dbReference>
<dbReference type="InterPro" id="IPR018303">
    <property type="entry name" value="ATPase_P-typ_P_site"/>
</dbReference>
<dbReference type="InterPro" id="IPR023299">
    <property type="entry name" value="ATPase_P-typ_cyto_dom_N"/>
</dbReference>
<gene>
    <name evidence="13" type="primary">cadA</name>
    <name evidence="13" type="ORF">H8698_12125</name>
</gene>
<keyword evidence="6" id="KW-1278">Translocase</keyword>
<feature type="domain" description="P-type ATPase A" evidence="12">
    <location>
        <begin position="115"/>
        <end position="213"/>
    </location>
</feature>
<dbReference type="GO" id="GO:0005886">
    <property type="term" value="C:plasma membrane"/>
    <property type="evidence" value="ECO:0007669"/>
    <property type="project" value="UniProtKB-SubCell"/>
</dbReference>
<dbReference type="InterPro" id="IPR059000">
    <property type="entry name" value="ATPase_P-type_domA"/>
</dbReference>
<evidence type="ECO:0000259" key="12">
    <source>
        <dbReference type="Pfam" id="PF00122"/>
    </source>
</evidence>
<evidence type="ECO:0000256" key="8">
    <source>
        <dbReference type="ARBA" id="ARBA00023136"/>
    </source>
</evidence>